<protein>
    <submittedName>
        <fullName evidence="1">Uncharacterized protein</fullName>
    </submittedName>
</protein>
<name>A0A2S8FR78_9BACT</name>
<dbReference type="AlphaFoldDB" id="A0A2S8FR78"/>
<dbReference type="OrthoDB" id="286488at2"/>
<reference evidence="1 2" key="1">
    <citation type="submission" date="2018-02" db="EMBL/GenBank/DDBJ databases">
        <title>Comparative genomes isolates from brazilian mangrove.</title>
        <authorList>
            <person name="Araujo J.E."/>
            <person name="Taketani R.G."/>
            <person name="Silva M.C.P."/>
            <person name="Loureco M.V."/>
            <person name="Andreote F.D."/>
        </authorList>
    </citation>
    <scope>NUCLEOTIDE SEQUENCE [LARGE SCALE GENOMIC DNA]</scope>
    <source>
        <strain evidence="1 2">Hex-1 MGV</strain>
    </source>
</reference>
<evidence type="ECO:0000313" key="1">
    <source>
        <dbReference type="EMBL" id="PQO34685.1"/>
    </source>
</evidence>
<sequence>MLWLETLHNLNDAADLVRRRRYGIIRVRGGKFHSLSFRPWPKLISRFEIVTLGRWKHARGGDDCRLFYNFPITSPGFLTLAYVESTAQTSWKSLRRSAEVLDWIAEIRGVHASVCELSNEKISTRLMQRVGWEPHCENLAGRHFIKRYYGEFPQHRWLPQMKSGSQHFHSETLPLSESPTLEPSFDQQAVGIGLVDEKVGC</sequence>
<dbReference type="Proteomes" id="UP000238322">
    <property type="component" value="Unassembled WGS sequence"/>
</dbReference>
<gene>
    <name evidence="1" type="ORF">C5Y83_14365</name>
</gene>
<dbReference type="EMBL" id="PUHY01000010">
    <property type="protein sequence ID" value="PQO34685.1"/>
    <property type="molecule type" value="Genomic_DNA"/>
</dbReference>
<proteinExistence type="predicted"/>
<evidence type="ECO:0000313" key="2">
    <source>
        <dbReference type="Proteomes" id="UP000238322"/>
    </source>
</evidence>
<accession>A0A2S8FR78</accession>
<comment type="caution">
    <text evidence="1">The sequence shown here is derived from an EMBL/GenBank/DDBJ whole genome shotgun (WGS) entry which is preliminary data.</text>
</comment>
<organism evidence="1 2">
    <name type="scientific">Blastopirellula marina</name>
    <dbReference type="NCBI Taxonomy" id="124"/>
    <lineage>
        <taxon>Bacteria</taxon>
        <taxon>Pseudomonadati</taxon>
        <taxon>Planctomycetota</taxon>
        <taxon>Planctomycetia</taxon>
        <taxon>Pirellulales</taxon>
        <taxon>Pirellulaceae</taxon>
        <taxon>Blastopirellula</taxon>
    </lineage>
</organism>
<dbReference type="RefSeq" id="WP_105330415.1">
    <property type="nucleotide sequence ID" value="NZ_PUHY01000010.1"/>
</dbReference>